<accession>A0A0C9S0G0</accession>
<organism evidence="2">
    <name type="scientific">Fopius arisanus</name>
    <dbReference type="NCBI Taxonomy" id="64838"/>
    <lineage>
        <taxon>Eukaryota</taxon>
        <taxon>Metazoa</taxon>
        <taxon>Ecdysozoa</taxon>
        <taxon>Arthropoda</taxon>
        <taxon>Hexapoda</taxon>
        <taxon>Insecta</taxon>
        <taxon>Pterygota</taxon>
        <taxon>Neoptera</taxon>
        <taxon>Endopterygota</taxon>
        <taxon>Hymenoptera</taxon>
        <taxon>Apocrita</taxon>
        <taxon>Ichneumonoidea</taxon>
        <taxon>Braconidae</taxon>
        <taxon>Opiinae</taxon>
        <taxon>Fopius</taxon>
    </lineage>
</organism>
<protein>
    <submittedName>
        <fullName evidence="2">UTP10 protein</fullName>
    </submittedName>
</protein>
<reference evidence="2" key="1">
    <citation type="submission" date="2015-01" db="EMBL/GenBank/DDBJ databases">
        <title>Transcriptome Assembly of Fopius arisanus.</title>
        <authorList>
            <person name="Geib S."/>
        </authorList>
    </citation>
    <scope>NUCLEOTIDE SEQUENCE</scope>
</reference>
<evidence type="ECO:0000313" key="2">
    <source>
        <dbReference type="EMBL" id="JAG85112.1"/>
    </source>
</evidence>
<sequence>MLRSDTEEIFDHIEFDLASVSPRRNVSLNQAPDQSVSGTTKKANQVRIPLKTIEAHQVASASTQPSSERAPTSEYGDEGEERPPIKKRKNRANNGEDIENMDPETGDAIVRSTSRILKLKNCKITNVTINYNVYKND</sequence>
<dbReference type="AlphaFoldDB" id="A0A0C9S0G0"/>
<dbReference type="EMBL" id="GBYB01015345">
    <property type="protein sequence ID" value="JAG85112.1"/>
    <property type="molecule type" value="Transcribed_RNA"/>
</dbReference>
<name>A0A0C9S0G0_9HYME</name>
<gene>
    <name evidence="2" type="primary">UTP10</name>
    <name evidence="2" type="ORF">g.69129</name>
</gene>
<evidence type="ECO:0000256" key="1">
    <source>
        <dbReference type="SAM" id="MobiDB-lite"/>
    </source>
</evidence>
<feature type="compositionally biased region" description="Acidic residues" evidence="1">
    <location>
        <begin position="96"/>
        <end position="105"/>
    </location>
</feature>
<feature type="region of interest" description="Disordered" evidence="1">
    <location>
        <begin position="20"/>
        <end position="107"/>
    </location>
</feature>
<feature type="compositionally biased region" description="Polar residues" evidence="1">
    <location>
        <begin position="22"/>
        <end position="43"/>
    </location>
</feature>
<feature type="compositionally biased region" description="Polar residues" evidence="1">
    <location>
        <begin position="59"/>
        <end position="70"/>
    </location>
</feature>
<proteinExistence type="predicted"/>